<dbReference type="PROSITE" id="PS01173">
    <property type="entry name" value="LIPASE_GDXG_HIS"/>
    <property type="match status" value="1"/>
</dbReference>
<proteinExistence type="inferred from homology"/>
<evidence type="ECO:0000313" key="6">
    <source>
        <dbReference type="Proteomes" id="UP001161697"/>
    </source>
</evidence>
<organism evidence="5 6">
    <name type="scientific">Ectopseudomonas oleovorans</name>
    <name type="common">Pseudomonas oleovorans</name>
    <dbReference type="NCBI Taxonomy" id="301"/>
    <lineage>
        <taxon>Bacteria</taxon>
        <taxon>Pseudomonadati</taxon>
        <taxon>Pseudomonadota</taxon>
        <taxon>Gammaproteobacteria</taxon>
        <taxon>Pseudomonadales</taxon>
        <taxon>Pseudomonadaceae</taxon>
        <taxon>Ectopseudomonas</taxon>
    </lineage>
</organism>
<evidence type="ECO:0000256" key="2">
    <source>
        <dbReference type="ARBA" id="ARBA00022801"/>
    </source>
</evidence>
<dbReference type="InterPro" id="IPR002168">
    <property type="entry name" value="Lipase_GDXG_HIS_AS"/>
</dbReference>
<dbReference type="InterPro" id="IPR029058">
    <property type="entry name" value="AB_hydrolase_fold"/>
</dbReference>
<dbReference type="GO" id="GO:0016787">
    <property type="term" value="F:hydrolase activity"/>
    <property type="evidence" value="ECO:0007669"/>
    <property type="project" value="UniProtKB-KW"/>
</dbReference>
<evidence type="ECO:0000313" key="5">
    <source>
        <dbReference type="EMBL" id="MDH1339628.1"/>
    </source>
</evidence>
<dbReference type="InterPro" id="IPR050300">
    <property type="entry name" value="GDXG_lipolytic_enzyme"/>
</dbReference>
<dbReference type="Pfam" id="PF07859">
    <property type="entry name" value="Abhydrolase_3"/>
    <property type="match status" value="1"/>
</dbReference>
<protein>
    <submittedName>
        <fullName evidence="5">Alpha/beta hydrolase</fullName>
    </submittedName>
</protein>
<dbReference type="Gene3D" id="3.40.50.1820">
    <property type="entry name" value="alpha/beta hydrolase"/>
    <property type="match status" value="1"/>
</dbReference>
<dbReference type="InterPro" id="IPR033140">
    <property type="entry name" value="Lipase_GDXG_put_SER_AS"/>
</dbReference>
<comment type="similarity">
    <text evidence="1">Belongs to the 'GDXG' lipolytic enzyme family.</text>
</comment>
<gene>
    <name evidence="5" type="ORF">N5J11_10355</name>
</gene>
<dbReference type="Proteomes" id="UP001161697">
    <property type="component" value="Unassembled WGS sequence"/>
</dbReference>
<evidence type="ECO:0000256" key="3">
    <source>
        <dbReference type="PROSITE-ProRule" id="PRU10038"/>
    </source>
</evidence>
<dbReference type="PANTHER" id="PTHR48081:SF8">
    <property type="entry name" value="ALPHA_BETA HYDROLASE FOLD-3 DOMAIN-CONTAINING PROTEIN-RELATED"/>
    <property type="match status" value="1"/>
</dbReference>
<dbReference type="SUPFAM" id="SSF53474">
    <property type="entry name" value="alpha/beta-Hydrolases"/>
    <property type="match status" value="1"/>
</dbReference>
<evidence type="ECO:0000256" key="1">
    <source>
        <dbReference type="ARBA" id="ARBA00010515"/>
    </source>
</evidence>
<dbReference type="PANTHER" id="PTHR48081">
    <property type="entry name" value="AB HYDROLASE SUPERFAMILY PROTEIN C4A8.06C"/>
    <property type="match status" value="1"/>
</dbReference>
<sequence>MQAFVAEHHPFALANPSPAAQRLAYARLCSALNPPRPPGLEVVDLSLAGVAVRRYLPAEPMPTAGWPALLYLHGGGWTLGNLDSHDFFCAHLAARLGVMVLAADYRLAPEHPFPAALEDCLSVWQALRTDRLGVPLNPLALAVAGDSAGGNLAAALCLALRRGARPQPCAQALIYPALSPVPLPSHQQHADAPLLSRADLQGCLEAYLPDPLMRAEPLALPLAADDLHGLPPAFVAVAEFDPLSDDGRLYAERLTAAGGTVLFDPGAGLVHGCLRGLGRVAEVDALVERLCGWLARLLRRD</sequence>
<reference evidence="5" key="1">
    <citation type="submission" date="2022-09" db="EMBL/GenBank/DDBJ databases">
        <title>Intensive care unit water sources are persistently colonized with multi-drug resistant bacteria and are the site of extensive horizontal gene transfer of antibiotic resistance genes.</title>
        <authorList>
            <person name="Diorio-Toth L."/>
        </authorList>
    </citation>
    <scope>NUCLEOTIDE SEQUENCE</scope>
    <source>
        <strain evidence="5">GD03704</strain>
    </source>
</reference>
<feature type="active site" evidence="3">
    <location>
        <position position="147"/>
    </location>
</feature>
<dbReference type="PROSITE" id="PS01174">
    <property type="entry name" value="LIPASE_GDXG_SER"/>
    <property type="match status" value="1"/>
</dbReference>
<feature type="domain" description="Alpha/beta hydrolase fold-3" evidence="4">
    <location>
        <begin position="69"/>
        <end position="274"/>
    </location>
</feature>
<dbReference type="InterPro" id="IPR013094">
    <property type="entry name" value="AB_hydrolase_3"/>
</dbReference>
<comment type="caution">
    <text evidence="5">The sequence shown here is derived from an EMBL/GenBank/DDBJ whole genome shotgun (WGS) entry which is preliminary data.</text>
</comment>
<accession>A0AA42Q9B1</accession>
<evidence type="ECO:0000259" key="4">
    <source>
        <dbReference type="Pfam" id="PF07859"/>
    </source>
</evidence>
<keyword evidence="2 5" id="KW-0378">Hydrolase</keyword>
<dbReference type="AlphaFoldDB" id="A0AA42Q9B1"/>
<name>A0AA42Q9B1_ECTOL</name>
<dbReference type="EMBL" id="JAOCJE010000001">
    <property type="protein sequence ID" value="MDH1339628.1"/>
    <property type="molecule type" value="Genomic_DNA"/>
</dbReference>